<evidence type="ECO:0000259" key="1">
    <source>
        <dbReference type="PROSITE" id="PS50878"/>
    </source>
</evidence>
<name>A0AAV8BYD7_9POAL</name>
<dbReference type="PANTHER" id="PTHR33116">
    <property type="entry name" value="REVERSE TRANSCRIPTASE ZINC-BINDING DOMAIN-CONTAINING PROTEIN-RELATED-RELATED"/>
    <property type="match status" value="1"/>
</dbReference>
<sequence>MSHNFADLIFQLQLFDLELPGRRFTWSNARANPTLAKLDRFLFNLPFSNCFPNVAQSALPNTSSDHLPLLCTIQTNFMRSNLFRVENFFLKLPHFQDLVRNFWLSRPVASTPSDFDLKLSALTKEIKLWKKSRSSAIMQQLRVIRNFLAWCDWVMEIRNLTELEKLVKALMKKRFVQLAILEEELWKQRASVKWKLHGDKNTTYFHARASSNKRKNFIQKIAYNGDFVSDQKSKGRAFHNFFCQLIGKHSVVTSVQDWSMLYPTHLNLSSNLTQPVTQEEISIAIKAWPNGKSPGPDGYTGEFFKLFLDELMPDILTTLNSALNIENLSPLNNSLICLIPKKPDASHPSDFRPIGIVHSMQRILSKVLMNRFTPLVQNLINPNHSGFLPGRNIVDNFLYAQQVITHASRKKIKLAVFKADLRKAFDTISWVFIQNVLLALGFPNTWTKWITGCVLKGSSKVMVNGLASKKIILRRGVRQGDPLSPYLFIVAFDFLSRWMNRLTTVGAFPMPHEGMLPCLFYADDSLIFFKPDTHQALLLKLLLAAFESTSGLALNHAKSALICLNCEEQTVTSLSRILACISATLPITYLGLPLSNKSLRKSDYGSLLSKFQARLSGWPASLLSIAGRAVLVNTCLSSLPIYFMSAFKLPAWVLKRIDAIRRNFMWHGCNSTKLVLISWDKVCMPKAIGGSGILDLQVMNDALLAKWLWIWLSKENSIWSNLNLVLQNGNFSTFPSSGQLQNNFSKMIDLFSTVLKFQLGDGIRVPFWHFDWGFGILKHKFHTLFTFSLDTGISVQYFQQNSSDTSKLFKSAIATSDLVLTQLAQVLQILHITSVSPSLATDKAVWTLQENTLFSTKSLHSFIKMIPKHNSTLKEIWKLKIPPRMIIFLWRMLQNRIATVDTLRKRGWPMPSICYLCRNGEDSVQHLFNECRYTLQAKHSLFCYPHNLQLFQIYTTLLLLSKSPQVPVQTKELLAIMTFLIWRERCQRIFNEKHNNLHFQALVDQTILERDSYYVRQ</sequence>
<evidence type="ECO:0000313" key="2">
    <source>
        <dbReference type="EMBL" id="KAJ4748165.1"/>
    </source>
</evidence>
<dbReference type="Proteomes" id="UP001140206">
    <property type="component" value="Chromosome 5"/>
</dbReference>
<reference evidence="2" key="1">
    <citation type="submission" date="2022-08" db="EMBL/GenBank/DDBJ databases">
        <authorList>
            <person name="Marques A."/>
        </authorList>
    </citation>
    <scope>NUCLEOTIDE SEQUENCE</scope>
    <source>
        <strain evidence="2">RhyPub2mFocal</strain>
        <tissue evidence="2">Leaves</tissue>
    </source>
</reference>
<protein>
    <submittedName>
        <fullName evidence="2">RNA-directed DNA polymerase (Reverse transcriptase)-related family protein</fullName>
    </submittedName>
</protein>
<dbReference type="PROSITE" id="PS50878">
    <property type="entry name" value="RT_POL"/>
    <property type="match status" value="1"/>
</dbReference>
<keyword evidence="2" id="KW-0695">RNA-directed DNA polymerase</keyword>
<evidence type="ECO:0000313" key="3">
    <source>
        <dbReference type="Proteomes" id="UP001140206"/>
    </source>
</evidence>
<dbReference type="CDD" id="cd01650">
    <property type="entry name" value="RT_nLTR_like"/>
    <property type="match status" value="1"/>
</dbReference>
<dbReference type="SUPFAM" id="SSF56672">
    <property type="entry name" value="DNA/RNA polymerases"/>
    <property type="match status" value="1"/>
</dbReference>
<keyword evidence="2" id="KW-0548">Nucleotidyltransferase</keyword>
<dbReference type="PANTHER" id="PTHR33116:SF78">
    <property type="entry name" value="OS12G0587133 PROTEIN"/>
    <property type="match status" value="1"/>
</dbReference>
<comment type="caution">
    <text evidence="2">The sequence shown here is derived from an EMBL/GenBank/DDBJ whole genome shotgun (WGS) entry which is preliminary data.</text>
</comment>
<dbReference type="AlphaFoldDB" id="A0AAV8BYD7"/>
<dbReference type="GO" id="GO:0003964">
    <property type="term" value="F:RNA-directed DNA polymerase activity"/>
    <property type="evidence" value="ECO:0007669"/>
    <property type="project" value="UniProtKB-KW"/>
</dbReference>
<dbReference type="SUPFAM" id="SSF56219">
    <property type="entry name" value="DNase I-like"/>
    <property type="match status" value="1"/>
</dbReference>
<dbReference type="Pfam" id="PF13966">
    <property type="entry name" value="zf-RVT"/>
    <property type="match status" value="1"/>
</dbReference>
<dbReference type="EMBL" id="JAMFTS010000005">
    <property type="protein sequence ID" value="KAJ4748165.1"/>
    <property type="molecule type" value="Genomic_DNA"/>
</dbReference>
<dbReference type="InterPro" id="IPR000477">
    <property type="entry name" value="RT_dom"/>
</dbReference>
<gene>
    <name evidence="2" type="ORF">LUZ62_082570</name>
</gene>
<keyword evidence="3" id="KW-1185">Reference proteome</keyword>
<dbReference type="InterPro" id="IPR043502">
    <property type="entry name" value="DNA/RNA_pol_sf"/>
</dbReference>
<dbReference type="InterPro" id="IPR036691">
    <property type="entry name" value="Endo/exonu/phosph_ase_sf"/>
</dbReference>
<accession>A0AAV8BYD7</accession>
<feature type="domain" description="Reverse transcriptase" evidence="1">
    <location>
        <begin position="320"/>
        <end position="594"/>
    </location>
</feature>
<dbReference type="InterPro" id="IPR026960">
    <property type="entry name" value="RVT-Znf"/>
</dbReference>
<organism evidence="2 3">
    <name type="scientific">Rhynchospora pubera</name>
    <dbReference type="NCBI Taxonomy" id="906938"/>
    <lineage>
        <taxon>Eukaryota</taxon>
        <taxon>Viridiplantae</taxon>
        <taxon>Streptophyta</taxon>
        <taxon>Embryophyta</taxon>
        <taxon>Tracheophyta</taxon>
        <taxon>Spermatophyta</taxon>
        <taxon>Magnoliopsida</taxon>
        <taxon>Liliopsida</taxon>
        <taxon>Poales</taxon>
        <taxon>Cyperaceae</taxon>
        <taxon>Cyperoideae</taxon>
        <taxon>Rhynchosporeae</taxon>
        <taxon>Rhynchospora</taxon>
    </lineage>
</organism>
<dbReference type="Pfam" id="PF00078">
    <property type="entry name" value="RVT_1"/>
    <property type="match status" value="1"/>
</dbReference>
<keyword evidence="2" id="KW-0808">Transferase</keyword>
<proteinExistence type="predicted"/>